<dbReference type="Proteomes" id="UP000474757">
    <property type="component" value="Unassembled WGS sequence"/>
</dbReference>
<dbReference type="Gene3D" id="3.40.50.300">
    <property type="entry name" value="P-loop containing nucleotide triphosphate hydrolases"/>
    <property type="match status" value="1"/>
</dbReference>
<evidence type="ECO:0000259" key="1">
    <source>
        <dbReference type="Pfam" id="PF13521"/>
    </source>
</evidence>
<feature type="domain" description="NadR/Ttd14 AAA" evidence="1">
    <location>
        <begin position="6"/>
        <end position="169"/>
    </location>
</feature>
<reference evidence="2 3" key="1">
    <citation type="submission" date="2020-02" db="EMBL/GenBank/DDBJ databases">
        <title>Pseudoroseicyclus tamarix, sp. nov., isolated from offshore sediment of a Tamarix chinensis forest.</title>
        <authorList>
            <person name="Gai Y."/>
        </authorList>
    </citation>
    <scope>NUCLEOTIDE SEQUENCE [LARGE SCALE GENOMIC DNA]</scope>
    <source>
        <strain evidence="2 3">CLL3-39</strain>
    </source>
</reference>
<dbReference type="InterPro" id="IPR038727">
    <property type="entry name" value="NadR/Ttd14_AAA_dom"/>
</dbReference>
<dbReference type="SUPFAM" id="SSF52540">
    <property type="entry name" value="P-loop containing nucleoside triphosphate hydrolases"/>
    <property type="match status" value="1"/>
</dbReference>
<organism evidence="2 3">
    <name type="scientific">Pseudoroseicyclus tamaricis</name>
    <dbReference type="NCBI Taxonomy" id="2705421"/>
    <lineage>
        <taxon>Bacteria</taxon>
        <taxon>Pseudomonadati</taxon>
        <taxon>Pseudomonadota</taxon>
        <taxon>Alphaproteobacteria</taxon>
        <taxon>Rhodobacterales</taxon>
        <taxon>Paracoccaceae</taxon>
        <taxon>Pseudoroseicyclus</taxon>
    </lineage>
</organism>
<keyword evidence="3" id="KW-1185">Reference proteome</keyword>
<protein>
    <submittedName>
        <fullName evidence="2">AAA family ATPase</fullName>
    </submittedName>
</protein>
<dbReference type="EMBL" id="JAAGAB010000004">
    <property type="protein sequence ID" value="NDV02445.1"/>
    <property type="molecule type" value="Genomic_DNA"/>
</dbReference>
<comment type="caution">
    <text evidence="2">The sequence shown here is derived from an EMBL/GenBank/DDBJ whole genome shotgun (WGS) entry which is preliminary data.</text>
</comment>
<dbReference type="InterPro" id="IPR027417">
    <property type="entry name" value="P-loop_NTPase"/>
</dbReference>
<proteinExistence type="predicted"/>
<name>A0A6B2JX04_9RHOB</name>
<dbReference type="AlphaFoldDB" id="A0A6B2JX04"/>
<dbReference type="RefSeq" id="WP_163895434.1">
    <property type="nucleotide sequence ID" value="NZ_JAAFYS010000004.1"/>
</dbReference>
<accession>A0A6B2JX04</accession>
<sequence length="186" mass="20810">MSDHFFVVTGGPGAGKTSLITELSRRGFHTIPESGRAVIREEVASGGDALRWADRMAYAERMLERDLRAYEDAQALSGPVIFDRGIPDIMGYLTLCGLPVPPHVATAAKAARYNARVFLTPYWDKIFTQDTERKQTRAEAEATGAVMRETYTALGYQIRELPRADIATRADFVCPQRGNRNREMPW</sequence>
<dbReference type="Pfam" id="PF13521">
    <property type="entry name" value="AAA_28"/>
    <property type="match status" value="1"/>
</dbReference>
<evidence type="ECO:0000313" key="3">
    <source>
        <dbReference type="Proteomes" id="UP000474757"/>
    </source>
</evidence>
<gene>
    <name evidence="2" type="ORF">GZA08_15850</name>
</gene>
<evidence type="ECO:0000313" key="2">
    <source>
        <dbReference type="EMBL" id="NDV02445.1"/>
    </source>
</evidence>